<organism evidence="2">
    <name type="scientific">uncultured Nocardioidaceae bacterium</name>
    <dbReference type="NCBI Taxonomy" id="253824"/>
    <lineage>
        <taxon>Bacteria</taxon>
        <taxon>Bacillati</taxon>
        <taxon>Actinomycetota</taxon>
        <taxon>Actinomycetes</taxon>
        <taxon>Propionibacteriales</taxon>
        <taxon>Nocardioidaceae</taxon>
        <taxon>environmental samples</taxon>
    </lineage>
</organism>
<name>A0A6J4MI54_9ACTN</name>
<proteinExistence type="predicted"/>
<dbReference type="EMBL" id="CADCUJ010000090">
    <property type="protein sequence ID" value="CAA9359942.1"/>
    <property type="molecule type" value="Genomic_DNA"/>
</dbReference>
<feature type="non-terminal residue" evidence="2">
    <location>
        <position position="1"/>
    </location>
</feature>
<evidence type="ECO:0000256" key="1">
    <source>
        <dbReference type="SAM" id="MobiDB-lite"/>
    </source>
</evidence>
<evidence type="ECO:0000313" key="2">
    <source>
        <dbReference type="EMBL" id="CAA9359942.1"/>
    </source>
</evidence>
<feature type="non-terminal residue" evidence="2">
    <location>
        <position position="257"/>
    </location>
</feature>
<accession>A0A6J4MI54</accession>
<feature type="compositionally biased region" description="Basic residues" evidence="1">
    <location>
        <begin position="128"/>
        <end position="145"/>
    </location>
</feature>
<feature type="region of interest" description="Disordered" evidence="1">
    <location>
        <begin position="1"/>
        <end position="150"/>
    </location>
</feature>
<reference evidence="2" key="1">
    <citation type="submission" date="2020-02" db="EMBL/GenBank/DDBJ databases">
        <authorList>
            <person name="Meier V. D."/>
        </authorList>
    </citation>
    <scope>NUCLEOTIDE SEQUENCE</scope>
    <source>
        <strain evidence="2">AVDCRST_MAG72</strain>
    </source>
</reference>
<gene>
    <name evidence="2" type="ORF">AVDCRST_MAG72-2067</name>
</gene>
<sequence>AGPCVVDRRPVGTRRVRGGMGRRGGRRRWADPAAGTRDRAARRVAGADPGDQQAGVGLRHDGELGDLLPTGEAGPTNLRAADGLRVRRRSRGRPGRVADPEVGVQPDHLGRADPGRRLHPPQAEPRPGHRAAVRRASPHRRRSRRGPGDRLLRRCSGAWDRLVLGLRPGRPARLQLPRGIGKGAAGELGHERRSARRLRAPGCRAVEDRPAGRRVQPARRLPGCPVGRGAWRRLRPRHLHGRRGCLHPPDRLGRVRL</sequence>
<feature type="compositionally biased region" description="Basic and acidic residues" evidence="1">
    <location>
        <begin position="1"/>
        <end position="10"/>
    </location>
</feature>
<dbReference type="AlphaFoldDB" id="A0A6J4MI54"/>
<protein>
    <submittedName>
        <fullName evidence="2">Putative membrane protein</fullName>
    </submittedName>
</protein>